<dbReference type="Pfam" id="PF13567">
    <property type="entry name" value="DUF4131"/>
    <property type="match status" value="1"/>
</dbReference>
<feature type="transmembrane region" description="Helical" evidence="6">
    <location>
        <begin position="7"/>
        <end position="25"/>
    </location>
</feature>
<feature type="transmembrane region" description="Helical" evidence="6">
    <location>
        <begin position="393"/>
        <end position="412"/>
    </location>
</feature>
<evidence type="ECO:0000256" key="4">
    <source>
        <dbReference type="ARBA" id="ARBA00022989"/>
    </source>
</evidence>
<feature type="domain" description="ComEC/Rec2-related protein" evidence="7">
    <location>
        <begin position="236"/>
        <end position="502"/>
    </location>
</feature>
<dbReference type="RefSeq" id="WP_376882498.1">
    <property type="nucleotide sequence ID" value="NZ_JBHUHR010000001.1"/>
</dbReference>
<evidence type="ECO:0000256" key="3">
    <source>
        <dbReference type="ARBA" id="ARBA00022692"/>
    </source>
</evidence>
<keyword evidence="3 6" id="KW-0812">Transmembrane</keyword>
<organism evidence="9 10">
    <name type="scientific">Belliella marina</name>
    <dbReference type="NCBI Taxonomy" id="1644146"/>
    <lineage>
        <taxon>Bacteria</taxon>
        <taxon>Pseudomonadati</taxon>
        <taxon>Bacteroidota</taxon>
        <taxon>Cytophagia</taxon>
        <taxon>Cytophagales</taxon>
        <taxon>Cyclobacteriaceae</taxon>
        <taxon>Belliella</taxon>
    </lineage>
</organism>
<dbReference type="InterPro" id="IPR052159">
    <property type="entry name" value="Competence_DNA_uptake"/>
</dbReference>
<evidence type="ECO:0000313" key="9">
    <source>
        <dbReference type="EMBL" id="MFD2033320.1"/>
    </source>
</evidence>
<keyword evidence="2" id="KW-1003">Cell membrane</keyword>
<keyword evidence="5 6" id="KW-0472">Membrane</keyword>
<dbReference type="Pfam" id="PF03772">
    <property type="entry name" value="Competence"/>
    <property type="match status" value="1"/>
</dbReference>
<gene>
    <name evidence="9" type="ORF">ACFSKL_00885</name>
</gene>
<evidence type="ECO:0000259" key="8">
    <source>
        <dbReference type="Pfam" id="PF13567"/>
    </source>
</evidence>
<dbReference type="PANTHER" id="PTHR30619:SF1">
    <property type="entry name" value="RECOMBINATION PROTEIN 2"/>
    <property type="match status" value="1"/>
</dbReference>
<name>A0ABW4VIK4_9BACT</name>
<comment type="subcellular location">
    <subcellularLocation>
        <location evidence="1">Cell membrane</location>
        <topology evidence="1">Multi-pass membrane protein</topology>
    </subcellularLocation>
</comment>
<evidence type="ECO:0000256" key="6">
    <source>
        <dbReference type="SAM" id="Phobius"/>
    </source>
</evidence>
<evidence type="ECO:0000256" key="1">
    <source>
        <dbReference type="ARBA" id="ARBA00004651"/>
    </source>
</evidence>
<dbReference type="Proteomes" id="UP001597361">
    <property type="component" value="Unassembled WGS sequence"/>
</dbReference>
<feature type="domain" description="DUF4131" evidence="8">
    <location>
        <begin position="32"/>
        <end position="191"/>
    </location>
</feature>
<dbReference type="PANTHER" id="PTHR30619">
    <property type="entry name" value="DNA INTERNALIZATION/COMPETENCE PROTEIN COMEC/REC2"/>
    <property type="match status" value="1"/>
</dbReference>
<dbReference type="InterPro" id="IPR025405">
    <property type="entry name" value="DUF4131"/>
</dbReference>
<feature type="transmembrane region" description="Helical" evidence="6">
    <location>
        <begin position="31"/>
        <end position="50"/>
    </location>
</feature>
<evidence type="ECO:0000313" key="10">
    <source>
        <dbReference type="Proteomes" id="UP001597361"/>
    </source>
</evidence>
<comment type="caution">
    <text evidence="9">The sequence shown here is derived from an EMBL/GenBank/DDBJ whole genome shotgun (WGS) entry which is preliminary data.</text>
</comment>
<protein>
    <submittedName>
        <fullName evidence="9">ComEC/Rec2 family competence protein</fullName>
    </submittedName>
</protein>
<evidence type="ECO:0000256" key="2">
    <source>
        <dbReference type="ARBA" id="ARBA00022475"/>
    </source>
</evidence>
<feature type="transmembrane region" description="Helical" evidence="6">
    <location>
        <begin position="57"/>
        <end position="78"/>
    </location>
</feature>
<feature type="transmembrane region" description="Helical" evidence="6">
    <location>
        <begin position="251"/>
        <end position="278"/>
    </location>
</feature>
<proteinExistence type="predicted"/>
<reference evidence="10" key="1">
    <citation type="journal article" date="2019" name="Int. J. Syst. Evol. Microbiol.">
        <title>The Global Catalogue of Microorganisms (GCM) 10K type strain sequencing project: providing services to taxonomists for standard genome sequencing and annotation.</title>
        <authorList>
            <consortium name="The Broad Institute Genomics Platform"/>
            <consortium name="The Broad Institute Genome Sequencing Center for Infectious Disease"/>
            <person name="Wu L."/>
            <person name="Ma J."/>
        </authorList>
    </citation>
    <scope>NUCLEOTIDE SEQUENCE [LARGE SCALE GENOMIC DNA]</scope>
    <source>
        <strain evidence="10">CGMCC 1.15180</strain>
    </source>
</reference>
<evidence type="ECO:0000259" key="7">
    <source>
        <dbReference type="Pfam" id="PF03772"/>
    </source>
</evidence>
<accession>A0ABW4VIK4</accession>
<feature type="transmembrane region" description="Helical" evidence="6">
    <location>
        <begin position="455"/>
        <end position="476"/>
    </location>
</feature>
<feature type="transmembrane region" description="Helical" evidence="6">
    <location>
        <begin position="511"/>
        <end position="530"/>
    </location>
</feature>
<keyword evidence="4 6" id="KW-1133">Transmembrane helix</keyword>
<keyword evidence="10" id="KW-1185">Reference proteome</keyword>
<feature type="transmembrane region" description="Helical" evidence="6">
    <location>
        <begin position="290"/>
        <end position="306"/>
    </location>
</feature>
<dbReference type="EMBL" id="JBHUHR010000001">
    <property type="protein sequence ID" value="MFD2033320.1"/>
    <property type="molecule type" value="Genomic_DNA"/>
</dbReference>
<evidence type="ECO:0000256" key="5">
    <source>
        <dbReference type="ARBA" id="ARBA00023136"/>
    </source>
</evidence>
<feature type="transmembrane region" description="Helical" evidence="6">
    <location>
        <begin position="418"/>
        <end position="443"/>
    </location>
</feature>
<feature type="transmembrane region" description="Helical" evidence="6">
    <location>
        <begin position="482"/>
        <end position="504"/>
    </location>
</feature>
<dbReference type="InterPro" id="IPR004477">
    <property type="entry name" value="ComEC_N"/>
</dbReference>
<feature type="transmembrane region" description="Helical" evidence="6">
    <location>
        <begin position="363"/>
        <end position="381"/>
    </location>
</feature>
<feature type="transmembrane region" description="Helical" evidence="6">
    <location>
        <begin position="335"/>
        <end position="357"/>
    </location>
</feature>
<sequence length="651" mass="73105">MRFSEFPFLRYSFFFVLGVLLYPVFGEVPLMWLGLALSGVYLTYLVLVLVNKANKVYSFGTMIPALAYLQLILAGIVLTATKDICNQKDHLLNYEGNVNSYFAVVLANDEPKPNSIANRVKVLAVMDSVGAKLEVNAEVKVYHKGLGGMDPGDLLIVSGAPQQIDPPKNPNEFHYKDFMLRQQIGHSHYIGDNFLKVGKQTIQPIEDYFLGIRSRIMRNMDSLILDSHANQVAKALLLGQKKNLEKEVNEAYVTAGAMHVLAVSGLHVGIIYGFFFLFIKPYRLKVWRRVVYLSLIILLIWAYALLTGMSPSVMRAATMFSLMALAQMKSRSPSIFNAIALSALVLLVFDPFLVYAVGFQLSYLALTGILLIQPVLVKLWLPKSRILEYVWQISTVGVAAQLMTFPVSAHYFHVFPTYFILSNLVAIPGAFLIMAFGVPFMLLSEISFLAVPLAWITEKLIILVNLLIFGIQGFPFAKIGDIFLKTDFMIMYLTVLFLFLLLCTKPKKWQVYALMTVFLTYGVFQFSQIFQKDNKDLVIYSVAEGLALDYRDRYFFDAGIRQSDLSYKVMPNRMASQVYNSLPLSAFGYDGGLLVCLPGQEDVMEISSSGLIKTGGGVLSFFRYEEGIWVGLSEKDSLEIGDSAYKLIFQE</sequence>
<dbReference type="NCBIfam" id="TIGR00360">
    <property type="entry name" value="ComEC_N-term"/>
    <property type="match status" value="1"/>
</dbReference>